<sequence length="322" mass="34376">MASASHPASPIPSSSVSVEVSAVIPPASSHLSYPTFTASPAASPPRSDQPRPILQERLYVGNLHPTVDEYTLLQVFTKFGKVSKLDFLFHKSGPMRGKPRGYAFVEFSDPDVSWFHPPAPAVAHPGFLCMTPTTMRPPNIAPSSDPGMDAKRALVTVNDKLLRGRKLVVTHAHQAPLDSGSAYGSGARYKRSVTEAGKPTTLSMLKSASAGRSDATEAKIAKMEAKLRQMEQSSSGIPATRLHPSLPAKPPPTTLLPSHERPSSSSASRQPRKNQPLPSLPLQQNTKSISSSALSPPITPTPHSGATKKSIAGVRIVKKKDR</sequence>
<dbReference type="Gene3D" id="3.30.70.330">
    <property type="match status" value="1"/>
</dbReference>
<dbReference type="RefSeq" id="XP_012180335.1">
    <property type="nucleotide sequence ID" value="XM_012324945.1"/>
</dbReference>
<feature type="compositionally biased region" description="Polar residues" evidence="2">
    <location>
        <begin position="281"/>
        <end position="294"/>
    </location>
</feature>
<proteinExistence type="predicted"/>
<feature type="domain" description="RRM" evidence="3">
    <location>
        <begin position="56"/>
        <end position="111"/>
    </location>
</feature>
<dbReference type="SUPFAM" id="SSF54928">
    <property type="entry name" value="RNA-binding domain, RBD"/>
    <property type="match status" value="1"/>
</dbReference>
<dbReference type="InterPro" id="IPR012677">
    <property type="entry name" value="Nucleotide-bd_a/b_plait_sf"/>
</dbReference>
<dbReference type="OrthoDB" id="6730379at2759"/>
<keyword evidence="5" id="KW-1185">Reference proteome</keyword>
<dbReference type="GO" id="GO:0003723">
    <property type="term" value="F:RNA binding"/>
    <property type="evidence" value="ECO:0007669"/>
    <property type="project" value="UniProtKB-UniRule"/>
</dbReference>
<dbReference type="PROSITE" id="PS50102">
    <property type="entry name" value="RRM"/>
    <property type="match status" value="1"/>
</dbReference>
<dbReference type="SMART" id="SM00360">
    <property type="entry name" value="RRM"/>
    <property type="match status" value="1"/>
</dbReference>
<dbReference type="EMBL" id="HE797015">
    <property type="protein sequence ID" value="CCM01052.1"/>
    <property type="molecule type" value="Genomic_DNA"/>
</dbReference>
<organism evidence="4 5">
    <name type="scientific">Fibroporia radiculosa</name>
    <dbReference type="NCBI Taxonomy" id="599839"/>
    <lineage>
        <taxon>Eukaryota</taxon>
        <taxon>Fungi</taxon>
        <taxon>Dikarya</taxon>
        <taxon>Basidiomycota</taxon>
        <taxon>Agaricomycotina</taxon>
        <taxon>Agaricomycetes</taxon>
        <taxon>Polyporales</taxon>
        <taxon>Fibroporiaceae</taxon>
        <taxon>Fibroporia</taxon>
    </lineage>
</organism>
<evidence type="ECO:0000256" key="1">
    <source>
        <dbReference type="PROSITE-ProRule" id="PRU00176"/>
    </source>
</evidence>
<dbReference type="AlphaFoldDB" id="J4HVT1"/>
<dbReference type="PANTHER" id="PTHR48038:SF1">
    <property type="entry name" value="RIBONUCLEOPROTEIN RB97D"/>
    <property type="match status" value="1"/>
</dbReference>
<dbReference type="Proteomes" id="UP000006352">
    <property type="component" value="Unassembled WGS sequence"/>
</dbReference>
<dbReference type="Pfam" id="PF00076">
    <property type="entry name" value="RRM_1"/>
    <property type="match status" value="1"/>
</dbReference>
<feature type="region of interest" description="Disordered" evidence="2">
    <location>
        <begin position="28"/>
        <end position="50"/>
    </location>
</feature>
<dbReference type="PANTHER" id="PTHR48038">
    <property type="entry name" value="RIBONUCLEOPROTEIN RB97D"/>
    <property type="match status" value="1"/>
</dbReference>
<dbReference type="InParanoid" id="J4HVT1"/>
<dbReference type="GeneID" id="24095963"/>
<name>J4HVT1_9APHY</name>
<evidence type="ECO:0000313" key="5">
    <source>
        <dbReference type="Proteomes" id="UP000006352"/>
    </source>
</evidence>
<evidence type="ECO:0000313" key="4">
    <source>
        <dbReference type="EMBL" id="CCM01052.1"/>
    </source>
</evidence>
<gene>
    <name evidence="4" type="ORF">FIBRA_03100</name>
</gene>
<reference evidence="4 5" key="1">
    <citation type="journal article" date="2012" name="Appl. Environ. Microbiol.">
        <title>Short-read sequencing for genomic analysis of the brown rot fungus Fibroporia radiculosa.</title>
        <authorList>
            <person name="Tang J.D."/>
            <person name="Perkins A.D."/>
            <person name="Sonstegard T.S."/>
            <person name="Schroeder S.G."/>
            <person name="Burgess S.C."/>
            <person name="Diehl S.V."/>
        </authorList>
    </citation>
    <scope>NUCLEOTIDE SEQUENCE [LARGE SCALE GENOMIC DNA]</scope>
    <source>
        <strain evidence="4 5">TFFH 294</strain>
    </source>
</reference>
<dbReference type="InterPro" id="IPR000504">
    <property type="entry name" value="RRM_dom"/>
</dbReference>
<evidence type="ECO:0000256" key="2">
    <source>
        <dbReference type="SAM" id="MobiDB-lite"/>
    </source>
</evidence>
<feature type="compositionally biased region" description="Basic and acidic residues" evidence="2">
    <location>
        <begin position="214"/>
        <end position="229"/>
    </location>
</feature>
<protein>
    <recommendedName>
        <fullName evidence="3">RRM domain-containing protein</fullName>
    </recommendedName>
</protein>
<keyword evidence="1" id="KW-0694">RNA-binding</keyword>
<evidence type="ECO:0000259" key="3">
    <source>
        <dbReference type="PROSITE" id="PS50102"/>
    </source>
</evidence>
<accession>J4HVT1</accession>
<dbReference type="HOGENOM" id="CLU_066926_0_0_1"/>
<dbReference type="InterPro" id="IPR035979">
    <property type="entry name" value="RBD_domain_sf"/>
</dbReference>
<feature type="region of interest" description="Disordered" evidence="2">
    <location>
        <begin position="194"/>
        <end position="322"/>
    </location>
</feature>
<dbReference type="STRING" id="599839.J4HVT1"/>